<accession>A0A8S5L9S4</accession>
<dbReference type="EMBL" id="BK014662">
    <property type="protein sequence ID" value="DAD66522.1"/>
    <property type="molecule type" value="Genomic_DNA"/>
</dbReference>
<reference evidence="1" key="1">
    <citation type="journal article" date="2021" name="Proc. Natl. Acad. Sci. U.S.A.">
        <title>A Catalog of Tens of Thousands of Viruses from Human Metagenomes Reveals Hidden Associations with Chronic Diseases.</title>
        <authorList>
            <person name="Tisza M.J."/>
            <person name="Buck C.B."/>
        </authorList>
    </citation>
    <scope>NUCLEOTIDE SEQUENCE</scope>
    <source>
        <strain evidence="1">CtPuP5</strain>
    </source>
</reference>
<name>A0A8S5L9S4_9CAUD</name>
<organism evidence="1">
    <name type="scientific">Myoviridae sp. ctPuP5</name>
    <dbReference type="NCBI Taxonomy" id="2823543"/>
    <lineage>
        <taxon>Viruses</taxon>
        <taxon>Duplodnaviria</taxon>
        <taxon>Heunggongvirae</taxon>
        <taxon>Uroviricota</taxon>
        <taxon>Caudoviricetes</taxon>
    </lineage>
</organism>
<protein>
    <submittedName>
        <fullName evidence="1">Uncharacterized protein</fullName>
    </submittedName>
</protein>
<proteinExistence type="predicted"/>
<sequence length="475" mass="55306">MIVTKTFLDRCNTIIKDSPVNTGLNPVAELNYSKLLTRIILHFDHNKVKDLVCDKTYPDISKLKHVLKMINCGSIDMSTFDKKMLSSTFNSKKERAVSFDLIFFLIPQTWDNGRGFDYVEDLYIGSHNSISTDGSNWYQARNGFLWETEGIYTTNKLSIELDKFSSKDGNKSDIIIGVSRFEFGNENINLDITETFNKYITGELENFGIGIAFSPTLELTEREFTQYVGFFTQFTNTFFEPYVETTYDEVISDDRATFYLDKPNRLYFYSNVGGFPTNLDELPTCIINGSEIASKQATKGVYYVELELSSEDYGNKEMVYDTWTNLVYKGRKLKDVELDFVTLSEFDFYQFGSGDQLPKQYVPSIRGINYDEKIKRGDIRKVIVEARIPYTTNQLQIIDNMEYRLYVNDGVRELDVISWQKLERCWNHNYFLINTNDLLPNRYKIDVRIYSNLEVKHFENILSFDIINDVTEVYT</sequence>
<evidence type="ECO:0000313" key="1">
    <source>
        <dbReference type="EMBL" id="DAD66522.1"/>
    </source>
</evidence>